<proteinExistence type="predicted"/>
<dbReference type="PANTHER" id="PTHR37316:SF3">
    <property type="entry name" value="TEICHOIC ACID GLYCEROL-PHOSPHATE TRANSFERASE"/>
    <property type="match status" value="1"/>
</dbReference>
<comment type="caution">
    <text evidence="1">The sequence shown here is derived from an EMBL/GenBank/DDBJ whole genome shotgun (WGS) entry which is preliminary data.</text>
</comment>
<evidence type="ECO:0000313" key="2">
    <source>
        <dbReference type="Proteomes" id="UP000051655"/>
    </source>
</evidence>
<reference evidence="1 2" key="1">
    <citation type="journal article" date="2015" name="Genome Announc.">
        <title>Expanding the biotechnology potential of lactobacilli through comparative genomics of 213 strains and associated genera.</title>
        <authorList>
            <person name="Sun Z."/>
            <person name="Harris H.M."/>
            <person name="McCann A."/>
            <person name="Guo C."/>
            <person name="Argimon S."/>
            <person name="Zhang W."/>
            <person name="Yang X."/>
            <person name="Jeffery I.B."/>
            <person name="Cooney J.C."/>
            <person name="Kagawa T.F."/>
            <person name="Liu W."/>
            <person name="Song Y."/>
            <person name="Salvetti E."/>
            <person name="Wrobel A."/>
            <person name="Rasinkangas P."/>
            <person name="Parkhill J."/>
            <person name="Rea M.C."/>
            <person name="O'Sullivan O."/>
            <person name="Ritari J."/>
            <person name="Douillard F.P."/>
            <person name="Paul Ross R."/>
            <person name="Yang R."/>
            <person name="Briner A.E."/>
            <person name="Felis G.E."/>
            <person name="de Vos W.M."/>
            <person name="Barrangou R."/>
            <person name="Klaenhammer T.R."/>
            <person name="Caufield P.W."/>
            <person name="Cui Y."/>
            <person name="Zhang H."/>
            <person name="O'Toole P.W."/>
        </authorList>
    </citation>
    <scope>NUCLEOTIDE SEQUENCE [LARGE SCALE GENOMIC DNA]</scope>
    <source>
        <strain evidence="1 2">DSM 20593</strain>
    </source>
</reference>
<sequence length="707" mass="83256">MKNLKGAYVKFEAAGVQIKLQRLGGTQIDQFWLVNQKQNLKISLHSRQCADDLFEINMDESTFSDLTHNFRFVICAQVDGQLYQIVNVKTLGMPTWARYFNPLAALASAGRDVIPYMTPDGILAVYLCKKFYADGKERGLIAKQRLDEIIDAPQTLTFVVQFKPVYPQNLNHISGITLSYRRSDATVDLQPQHQAIERLNGWWEIRASFNKSDISNEIYSDSYILIVHADKNQLNLTYQVNAISRKFYQQLHRPYRDVFKINAQKKLLVQVAFNKALWIHYRDLHQVDLPEVREREAQALRRYRPNQKNGNIIIFEKEAQMAQDNGFALFCYLQTTSLAEHTFYVIDTKAPQAHDLAPWASQILPLFSDKYYQHLIEDQMLVASESIPHVYQFNFNFGNIIELARQKNNYFLQHGVVGIRKLGDVFKYQRSGYDYINSSTNHERQLIQTILKYPRRRINTFGLPRWEKLTPQLSQRMILYFPTWREKLAYLTDEEFLQSDYFLAIQELISSPILQDLLKENHYQLKVFLHPKMRRFSKYLGENEQIMVTDSSQEALGQVIHDADAVISDYSSMVWDFAYQRKPIILFQFDQAEYEQQWHGFFDKTIWKFGPVVINLDALLVELTNLFQNNCQMGMEYRQAVDAQLADITDINAKHTQFIRNKLSHQRPVHLNLSSWQRLSWHYFLVNVRQYLRMLKRRILSVKVFWQ</sequence>
<dbReference type="GO" id="GO:0016020">
    <property type="term" value="C:membrane"/>
    <property type="evidence" value="ECO:0007669"/>
    <property type="project" value="InterPro"/>
</dbReference>
<dbReference type="Gene3D" id="3.40.50.12580">
    <property type="match status" value="1"/>
</dbReference>
<organism evidence="1 2">
    <name type="scientific">Weissella kandleri</name>
    <dbReference type="NCBI Taxonomy" id="1616"/>
    <lineage>
        <taxon>Bacteria</taxon>
        <taxon>Bacillati</taxon>
        <taxon>Bacillota</taxon>
        <taxon>Bacilli</taxon>
        <taxon>Lactobacillales</taxon>
        <taxon>Lactobacillaceae</taxon>
        <taxon>Weissella</taxon>
    </lineage>
</organism>
<dbReference type="Proteomes" id="UP000051655">
    <property type="component" value="Unassembled WGS sequence"/>
</dbReference>
<dbReference type="SUPFAM" id="SSF53756">
    <property type="entry name" value="UDP-Glycosyltransferase/glycogen phosphorylase"/>
    <property type="match status" value="1"/>
</dbReference>
<gene>
    <name evidence="1" type="ORF">IV73_GL000308</name>
</gene>
<dbReference type="RefSeq" id="WP_057753808.1">
    <property type="nucleotide sequence ID" value="NZ_JQBP01000001.1"/>
</dbReference>
<dbReference type="PATRIC" id="fig|1616.3.peg.313"/>
<dbReference type="InterPro" id="IPR051612">
    <property type="entry name" value="Teichoic_Acid_Biosynth"/>
</dbReference>
<dbReference type="GO" id="GO:0047355">
    <property type="term" value="F:CDP-glycerol glycerophosphotransferase activity"/>
    <property type="evidence" value="ECO:0007669"/>
    <property type="project" value="InterPro"/>
</dbReference>
<evidence type="ECO:0000313" key="1">
    <source>
        <dbReference type="EMBL" id="KRN75809.1"/>
    </source>
</evidence>
<keyword evidence="2" id="KW-1185">Reference proteome</keyword>
<dbReference type="PANTHER" id="PTHR37316">
    <property type="entry name" value="TEICHOIC ACID GLYCEROL-PHOSPHATE PRIMASE"/>
    <property type="match status" value="1"/>
</dbReference>
<dbReference type="EMBL" id="JQBP01000001">
    <property type="protein sequence ID" value="KRN75809.1"/>
    <property type="molecule type" value="Genomic_DNA"/>
</dbReference>
<dbReference type="InterPro" id="IPR043148">
    <property type="entry name" value="TagF_C"/>
</dbReference>
<accession>A0A0R2JER4</accession>
<dbReference type="InterPro" id="IPR007554">
    <property type="entry name" value="Glycerophosphate_synth"/>
</dbReference>
<dbReference type="Pfam" id="PF04464">
    <property type="entry name" value="Glyphos_transf"/>
    <property type="match status" value="1"/>
</dbReference>
<dbReference type="STRING" id="1616.IV73_GL000308"/>
<dbReference type="AlphaFoldDB" id="A0A0R2JER4"/>
<name>A0A0R2JER4_9LACO</name>
<protein>
    <submittedName>
        <fullName evidence="1">Uncharacterized protein</fullName>
    </submittedName>
</protein>